<evidence type="ECO:0000256" key="2">
    <source>
        <dbReference type="SAM" id="SignalP"/>
    </source>
</evidence>
<evidence type="ECO:0000313" key="6">
    <source>
        <dbReference type="Proteomes" id="UP000009027"/>
    </source>
</evidence>
<sequence>MLNKSICVAECKVASWLMLLLALPFCCCARVHAALSSAGPPELGSVRNVRELFLAGGIWVKDVPVQPPPGPMYPWWDESPSRKDWDPLWPTKWEEWENWTQTSNHTADWWVPWWGFTYFHWDNWKWSFNRPEWHNRWHNGYRQQWRAMLPYVEKNGTVWNRTVHSFRIPSMVEVDGVLVAVADARYRTSIDYHLIDTVAKYSADDGKTWKTEVIIRNPQASPVYSRAVDPTVVVKGNKIFVLVGMFHYTRGYWTLHANASDQDIFMYVGEVNKTTTNGVRSASISWSKLCSLKADYMSKRYFYVQTGYKKFSKVPWKSTHVLGGVGNGVVIQADLYKTRKVGGRREKVAGKGTIIFPVQIKQGAVSIAATILYSKDDGKTWVFGEGRTPFGCSESSVVEWDGMLLLFVRTDGGFRRVYASDDMGKSWEEYLKVSKVWGNSPSRTGPGSSTSSVRIDVGGTNVVLLTQPRNTAGSFSRDRLQLWMTDGGRVFWVGQISHGSENSPYAVLMHTKDAKTQEDVLYCLHEQNFDEVYSIFSVNLAIHMARIKDVVATWNEQDKLLASDCTTISFASSDNHRKVGVGACGGIPTAGLIGLLSGGDSSVFSIAAKWREAFGCADANFVGGAVAQDNSGVYFSGGVDHGLFWPVSAQGQDHRYEAANAEHTVSTTIVVNGTPSDDIVVMAERMRLLLNKGSVKVDLQVLHNKSGEFTLRCVTDGLKPSNADAMCEPSNPTDVVHFASHGQFRSRVASQRARGVLLKRKFGAHSGTGGEKHVRDQNARDNAEAVYQLTLVFQDVRKNQSQVKSDGAKPWVTLYVNGEKVSVLGRSKAGMAYFPDIQHFYVGGDNVKVTNALLYNRELSGPEVKQLFDNVGKIKLSERVKASLASNAFDPINVTYTE</sequence>
<dbReference type="InterPro" id="IPR036278">
    <property type="entry name" value="Sialidase_sf"/>
</dbReference>
<accession>F9WU40</accession>
<dbReference type="Proteomes" id="UP000009027">
    <property type="component" value="Unassembled WGS sequence"/>
</dbReference>
<dbReference type="InterPro" id="IPR008377">
    <property type="entry name" value="Sialidase_trypan"/>
</dbReference>
<dbReference type="SUPFAM" id="SSF50939">
    <property type="entry name" value="Sialidases"/>
    <property type="match status" value="1"/>
</dbReference>
<evidence type="ECO:0000259" key="4">
    <source>
        <dbReference type="Pfam" id="PF22925"/>
    </source>
</evidence>
<evidence type="ECO:0000256" key="1">
    <source>
        <dbReference type="ARBA" id="ARBA00022737"/>
    </source>
</evidence>
<dbReference type="InterPro" id="IPR055239">
    <property type="entry name" value="TS_C"/>
</dbReference>
<dbReference type="EMBL" id="CAEX01006974">
    <property type="protein sequence ID" value="CCD21087.1"/>
    <property type="molecule type" value="Genomic_DNA"/>
</dbReference>
<dbReference type="Pfam" id="PF22925">
    <property type="entry name" value="TS_C"/>
    <property type="match status" value="1"/>
</dbReference>
<evidence type="ECO:0000259" key="3">
    <source>
        <dbReference type="Pfam" id="PF13859"/>
    </source>
</evidence>
<protein>
    <submittedName>
        <fullName evidence="5">Trans-sialidase, putative</fullName>
    </submittedName>
</protein>
<dbReference type="GO" id="GO:0016020">
    <property type="term" value="C:membrane"/>
    <property type="evidence" value="ECO:0007669"/>
    <property type="project" value="TreeGrafter"/>
</dbReference>
<dbReference type="PANTHER" id="PTHR10628">
    <property type="entry name" value="SIALIDASE"/>
    <property type="match status" value="1"/>
</dbReference>
<dbReference type="Gene3D" id="2.60.120.200">
    <property type="match status" value="1"/>
</dbReference>
<dbReference type="CDD" id="cd15482">
    <property type="entry name" value="Sialidase_non-viral"/>
    <property type="match status" value="1"/>
</dbReference>
<dbReference type="GO" id="GO:0004308">
    <property type="term" value="F:exo-alpha-sialidase activity"/>
    <property type="evidence" value="ECO:0007669"/>
    <property type="project" value="InterPro"/>
</dbReference>
<keyword evidence="1" id="KW-0677">Repeat</keyword>
<name>F9WU40_TRYVY</name>
<dbReference type="InterPro" id="IPR011040">
    <property type="entry name" value="Sialidase"/>
</dbReference>
<feature type="chain" id="PRO_5003395353" evidence="2">
    <location>
        <begin position="34"/>
        <end position="898"/>
    </location>
</feature>
<dbReference type="GO" id="GO:0006689">
    <property type="term" value="P:ganglioside catabolic process"/>
    <property type="evidence" value="ECO:0007669"/>
    <property type="project" value="TreeGrafter"/>
</dbReference>
<dbReference type="InterPro" id="IPR013320">
    <property type="entry name" value="ConA-like_dom_sf"/>
</dbReference>
<dbReference type="Pfam" id="PF13859">
    <property type="entry name" value="BNR_3"/>
    <property type="match status" value="1"/>
</dbReference>
<evidence type="ECO:0000313" key="5">
    <source>
        <dbReference type="EMBL" id="CCD21087.1"/>
    </source>
</evidence>
<organism evidence="5 6">
    <name type="scientific">Trypanosoma vivax (strain Y486)</name>
    <dbReference type="NCBI Taxonomy" id="1055687"/>
    <lineage>
        <taxon>Eukaryota</taxon>
        <taxon>Discoba</taxon>
        <taxon>Euglenozoa</taxon>
        <taxon>Kinetoplastea</taxon>
        <taxon>Metakinetoplastina</taxon>
        <taxon>Trypanosomatida</taxon>
        <taxon>Trypanosomatidae</taxon>
        <taxon>Trypanosoma</taxon>
        <taxon>Duttonella</taxon>
    </lineage>
</organism>
<keyword evidence="2" id="KW-0732">Signal</keyword>
<dbReference type="InterPro" id="IPR026856">
    <property type="entry name" value="Sialidase_fam"/>
</dbReference>
<keyword evidence="6" id="KW-1185">Reference proteome</keyword>
<feature type="domain" description="Sialidase" evidence="3">
    <location>
        <begin position="168"/>
        <end position="526"/>
    </location>
</feature>
<dbReference type="Gene3D" id="2.120.10.10">
    <property type="match status" value="1"/>
</dbReference>
<gene>
    <name evidence="5" type="ORF">TvY486_0039990</name>
</gene>
<reference evidence="5 6" key="1">
    <citation type="journal article" date="2012" name="Proc. Natl. Acad. Sci. U.S.A.">
        <title>Antigenic diversity is generated by distinct evolutionary mechanisms in African trypanosome species.</title>
        <authorList>
            <person name="Jackson A.P."/>
            <person name="Berry A."/>
            <person name="Aslett M."/>
            <person name="Allison H.C."/>
            <person name="Burton P."/>
            <person name="Vavrova-Anderson J."/>
            <person name="Brown R."/>
            <person name="Browne H."/>
            <person name="Corton N."/>
            <person name="Hauser H."/>
            <person name="Gamble J."/>
            <person name="Gilderthorp R."/>
            <person name="Marcello L."/>
            <person name="McQuillan J."/>
            <person name="Otto T.D."/>
            <person name="Quail M.A."/>
            <person name="Sanders M.J."/>
            <person name="van Tonder A."/>
            <person name="Ginger M.L."/>
            <person name="Field M.C."/>
            <person name="Barry J.D."/>
            <person name="Hertz-Fowler C."/>
            <person name="Berriman M."/>
        </authorList>
    </citation>
    <scope>NUCLEOTIDE SEQUENCE</scope>
    <source>
        <strain evidence="5 6">Y486</strain>
    </source>
</reference>
<dbReference type="OMA" id="CEADEWG"/>
<dbReference type="GO" id="GO:0005737">
    <property type="term" value="C:cytoplasm"/>
    <property type="evidence" value="ECO:0007669"/>
    <property type="project" value="TreeGrafter"/>
</dbReference>
<dbReference type="AlphaFoldDB" id="F9WU40"/>
<dbReference type="SUPFAM" id="SSF49899">
    <property type="entry name" value="Concanavalin A-like lectins/glucanases"/>
    <property type="match status" value="2"/>
</dbReference>
<dbReference type="VEuPathDB" id="TriTrypDB:TvY486_0039990"/>
<dbReference type="GO" id="GO:0009313">
    <property type="term" value="P:oligosaccharide catabolic process"/>
    <property type="evidence" value="ECO:0007669"/>
    <property type="project" value="TreeGrafter"/>
</dbReference>
<proteinExistence type="predicted"/>
<feature type="domain" description="Trans-sialidase C-terminal" evidence="4">
    <location>
        <begin position="588"/>
        <end position="741"/>
    </location>
</feature>
<dbReference type="SMR" id="F9WU40"/>
<feature type="signal peptide" evidence="2">
    <location>
        <begin position="1"/>
        <end position="33"/>
    </location>
</feature>
<dbReference type="PANTHER" id="PTHR10628:SF30">
    <property type="entry name" value="EXO-ALPHA-SIALIDASE"/>
    <property type="match status" value="1"/>
</dbReference>
<dbReference type="PRINTS" id="PR01803">
    <property type="entry name" value="TCSIALIDASE"/>
</dbReference>